<dbReference type="Proteomes" id="UP000187465">
    <property type="component" value="Unassembled WGS sequence"/>
</dbReference>
<dbReference type="KEGG" id="pod:PODO_16950"/>
<name>A0A1R0WRQ9_9BACL</name>
<reference evidence="1 2" key="1">
    <citation type="submission" date="2016-10" db="EMBL/GenBank/DDBJ databases">
        <title>Paenibacillus species isolates.</title>
        <authorList>
            <person name="Beno S.M."/>
        </authorList>
    </citation>
    <scope>NUCLEOTIDE SEQUENCE [LARGE SCALE GENOMIC DNA]</scope>
    <source>
        <strain evidence="1 2">FSL H7-0604</strain>
    </source>
</reference>
<protein>
    <submittedName>
        <fullName evidence="1">Uncharacterized protein</fullName>
    </submittedName>
</protein>
<dbReference type="InterPro" id="IPR018392">
    <property type="entry name" value="LysM"/>
</dbReference>
<accession>A0A1R0WRQ9</accession>
<evidence type="ECO:0000313" key="2">
    <source>
        <dbReference type="Proteomes" id="UP000187465"/>
    </source>
</evidence>
<dbReference type="AlphaFoldDB" id="A0A1R0WRQ9"/>
<dbReference type="CDD" id="cd00118">
    <property type="entry name" value="LysM"/>
    <property type="match status" value="1"/>
</dbReference>
<dbReference type="GeneID" id="31571871"/>
<comment type="caution">
    <text evidence="1">The sequence shown here is derived from an EMBL/GenBank/DDBJ whole genome shotgun (WGS) entry which is preliminary data.</text>
</comment>
<dbReference type="RefSeq" id="WP_036687719.1">
    <property type="nucleotide sequence ID" value="NZ_CP009428.1"/>
</dbReference>
<organism evidence="1 2">
    <name type="scientific">Paenibacillus odorifer</name>
    <dbReference type="NCBI Taxonomy" id="189426"/>
    <lineage>
        <taxon>Bacteria</taxon>
        <taxon>Bacillati</taxon>
        <taxon>Bacillota</taxon>
        <taxon>Bacilli</taxon>
        <taxon>Bacillales</taxon>
        <taxon>Paenibacillaceae</taxon>
        <taxon>Paenibacillus</taxon>
    </lineage>
</organism>
<gene>
    <name evidence="1" type="ORF">BJP51_10975</name>
</gene>
<dbReference type="Pfam" id="PF01476">
    <property type="entry name" value="LysM"/>
    <property type="match status" value="1"/>
</dbReference>
<dbReference type="InterPro" id="IPR036779">
    <property type="entry name" value="LysM_dom_sf"/>
</dbReference>
<dbReference type="EMBL" id="MKQP01000111">
    <property type="protein sequence ID" value="OMD19842.1"/>
    <property type="molecule type" value="Genomic_DNA"/>
</dbReference>
<sequence>MLKYSTYRSIYDKAPVVESLGHNDVARNSAKVKEITERLLGGMISLFRQDFFIKLILIIVLVFSGLTVVGNVFAGSTTIMKEEKRIVVERGDTLWSIALKNKPADMKTVVYIEGIKRSSGIKSSQINAGDILTLPIY</sequence>
<dbReference type="Gene3D" id="3.10.350.10">
    <property type="entry name" value="LysM domain"/>
    <property type="match status" value="1"/>
</dbReference>
<proteinExistence type="predicted"/>
<evidence type="ECO:0000313" key="1">
    <source>
        <dbReference type="EMBL" id="OMD19842.1"/>
    </source>
</evidence>